<dbReference type="InterPro" id="IPR000182">
    <property type="entry name" value="GNAT_dom"/>
</dbReference>
<keyword evidence="1 4" id="KW-0808">Transferase</keyword>
<dbReference type="GO" id="GO:0016747">
    <property type="term" value="F:acyltransferase activity, transferring groups other than amino-acyl groups"/>
    <property type="evidence" value="ECO:0007669"/>
    <property type="project" value="InterPro"/>
</dbReference>
<evidence type="ECO:0000256" key="1">
    <source>
        <dbReference type="ARBA" id="ARBA00022679"/>
    </source>
</evidence>
<dbReference type="Gene3D" id="3.40.630.30">
    <property type="match status" value="1"/>
</dbReference>
<dbReference type="InterPro" id="IPR016181">
    <property type="entry name" value="Acyl_CoA_acyltransferase"/>
</dbReference>
<protein>
    <submittedName>
        <fullName evidence="4">L-amino acid N-acyltransferase YncA</fullName>
    </submittedName>
</protein>
<organism evidence="4 5">
    <name type="scientific">Pseudovibrio denitrificans</name>
    <dbReference type="NCBI Taxonomy" id="258256"/>
    <lineage>
        <taxon>Bacteria</taxon>
        <taxon>Pseudomonadati</taxon>
        <taxon>Pseudomonadota</taxon>
        <taxon>Alphaproteobacteria</taxon>
        <taxon>Hyphomicrobiales</taxon>
        <taxon>Stappiaceae</taxon>
        <taxon>Pseudovibrio</taxon>
    </lineage>
</organism>
<dbReference type="AlphaFoldDB" id="A0A1I7B291"/>
<dbReference type="Pfam" id="PF00583">
    <property type="entry name" value="Acetyltransf_1"/>
    <property type="match status" value="1"/>
</dbReference>
<evidence type="ECO:0000313" key="4">
    <source>
        <dbReference type="EMBL" id="SFT81241.1"/>
    </source>
</evidence>
<keyword evidence="5" id="KW-1185">Reference proteome</keyword>
<dbReference type="Proteomes" id="UP000183371">
    <property type="component" value="Unassembled WGS sequence"/>
</dbReference>
<evidence type="ECO:0000259" key="3">
    <source>
        <dbReference type="PROSITE" id="PS51186"/>
    </source>
</evidence>
<dbReference type="EMBL" id="FPBD01000003">
    <property type="protein sequence ID" value="SFT81241.1"/>
    <property type="molecule type" value="Genomic_DNA"/>
</dbReference>
<dbReference type="InterPro" id="IPR050832">
    <property type="entry name" value="Bact_Acetyltransf"/>
</dbReference>
<sequence>MTMLECLQINIRDANRGDIPALLLMIKALARHHGDDADVSAQSLTRDAFEDPPWIYIVVAEFEERIIGYAALCPLMQLQSSSRGIDMHHLFIEEEHRGRGVGKQLIDGAISKARDLNCSYMMVGTSRRNTAAQAVYLSYGFKKRPQSGAKFRIDI</sequence>
<name>A0A1I7B291_9HYPH</name>
<dbReference type="SUPFAM" id="SSF55729">
    <property type="entry name" value="Acyl-CoA N-acyltransferases (Nat)"/>
    <property type="match status" value="1"/>
</dbReference>
<evidence type="ECO:0000313" key="5">
    <source>
        <dbReference type="Proteomes" id="UP000183371"/>
    </source>
</evidence>
<dbReference type="PROSITE" id="PS51186">
    <property type="entry name" value="GNAT"/>
    <property type="match status" value="1"/>
</dbReference>
<dbReference type="CDD" id="cd04301">
    <property type="entry name" value="NAT_SF"/>
    <property type="match status" value="1"/>
</dbReference>
<proteinExistence type="predicted"/>
<reference evidence="5" key="1">
    <citation type="submission" date="2016-10" db="EMBL/GenBank/DDBJ databases">
        <authorList>
            <person name="Varghese N."/>
            <person name="Submissions S."/>
        </authorList>
    </citation>
    <scope>NUCLEOTIDE SEQUENCE [LARGE SCALE GENOMIC DNA]</scope>
    <source>
        <strain evidence="5">DSM 17465</strain>
    </source>
</reference>
<accession>A0A1I7B291</accession>
<keyword evidence="2 4" id="KW-0012">Acyltransferase</keyword>
<evidence type="ECO:0000256" key="2">
    <source>
        <dbReference type="ARBA" id="ARBA00023315"/>
    </source>
</evidence>
<dbReference type="PANTHER" id="PTHR43877">
    <property type="entry name" value="AMINOALKYLPHOSPHONATE N-ACETYLTRANSFERASE-RELATED-RELATED"/>
    <property type="match status" value="1"/>
</dbReference>
<gene>
    <name evidence="4" type="ORF">SAMN05444141_103558</name>
</gene>
<feature type="domain" description="N-acetyltransferase" evidence="3">
    <location>
        <begin position="9"/>
        <end position="155"/>
    </location>
</feature>